<organism evidence="1 2">
    <name type="scientific">Vermiconidia calcicola</name>
    <dbReference type="NCBI Taxonomy" id="1690605"/>
    <lineage>
        <taxon>Eukaryota</taxon>
        <taxon>Fungi</taxon>
        <taxon>Dikarya</taxon>
        <taxon>Ascomycota</taxon>
        <taxon>Pezizomycotina</taxon>
        <taxon>Dothideomycetes</taxon>
        <taxon>Dothideomycetidae</taxon>
        <taxon>Mycosphaerellales</taxon>
        <taxon>Extremaceae</taxon>
        <taxon>Vermiconidia</taxon>
    </lineage>
</organism>
<dbReference type="Proteomes" id="UP001345827">
    <property type="component" value="Unassembled WGS sequence"/>
</dbReference>
<keyword evidence="2" id="KW-1185">Reference proteome</keyword>
<reference evidence="1 2" key="1">
    <citation type="submission" date="2023-06" db="EMBL/GenBank/DDBJ databases">
        <title>Black Yeasts Isolated from many extreme environments.</title>
        <authorList>
            <person name="Coleine C."/>
            <person name="Stajich J.E."/>
            <person name="Selbmann L."/>
        </authorList>
    </citation>
    <scope>NUCLEOTIDE SEQUENCE [LARGE SCALE GENOMIC DNA]</scope>
    <source>
        <strain evidence="1 2">CCFEE 5887</strain>
    </source>
</reference>
<dbReference type="Gene3D" id="3.30.530.20">
    <property type="match status" value="1"/>
</dbReference>
<sequence>MLKLQSLYLKADVRLIVRQSQTACGFACTHIMSGQPSKPAPANYIAFTAPINPPSASPVLTYAQIWQGLERKIRAGQDFVGGAIVSTDVISTSSTEHGNPITVREVVFRDGNRRVQEKCIAFEPMKVEFHQPNGSKVQNVISQDADGNLYMTYTFEWLHYELEDDEAGLKAAKDKEWMTAKMAVEKTIEVMREMVQDGRIK</sequence>
<dbReference type="InterPro" id="IPR015075">
    <property type="entry name" value="AtaL"/>
</dbReference>
<gene>
    <name evidence="1" type="ORF">LTR25_002105</name>
</gene>
<dbReference type="InterPro" id="IPR023393">
    <property type="entry name" value="START-like_dom_sf"/>
</dbReference>
<evidence type="ECO:0008006" key="3">
    <source>
        <dbReference type="Google" id="ProtNLM"/>
    </source>
</evidence>
<evidence type="ECO:0000313" key="2">
    <source>
        <dbReference type="Proteomes" id="UP001345827"/>
    </source>
</evidence>
<dbReference type="AlphaFoldDB" id="A0AAV9QJU0"/>
<name>A0AAV9QJU0_9PEZI</name>
<dbReference type="SUPFAM" id="SSF55961">
    <property type="entry name" value="Bet v1-like"/>
    <property type="match status" value="1"/>
</dbReference>
<dbReference type="EMBL" id="JAXLQG010000003">
    <property type="protein sequence ID" value="KAK5542220.1"/>
    <property type="molecule type" value="Genomic_DNA"/>
</dbReference>
<comment type="caution">
    <text evidence="1">The sequence shown here is derived from an EMBL/GenBank/DDBJ whole genome shotgun (WGS) entry which is preliminary data.</text>
</comment>
<evidence type="ECO:0000313" key="1">
    <source>
        <dbReference type="EMBL" id="KAK5542220.1"/>
    </source>
</evidence>
<dbReference type="CDD" id="cd08863">
    <property type="entry name" value="SRPBCC_DUF1857"/>
    <property type="match status" value="1"/>
</dbReference>
<protein>
    <recommendedName>
        <fullName evidence="3">DUF1857-domain-containing protein</fullName>
    </recommendedName>
</protein>
<dbReference type="Pfam" id="PF08982">
    <property type="entry name" value="AtaL"/>
    <property type="match status" value="1"/>
</dbReference>
<proteinExistence type="predicted"/>
<accession>A0AAV9QJU0</accession>